<dbReference type="SUPFAM" id="SSF53850">
    <property type="entry name" value="Periplasmic binding protein-like II"/>
    <property type="match status" value="1"/>
</dbReference>
<reference evidence="7 8" key="1">
    <citation type="submission" date="2016-08" db="EMBL/GenBank/DDBJ databases">
        <title>Draft genome of Amylibacter sp. strain 4G11.</title>
        <authorList>
            <person name="Wong S.-K."/>
            <person name="Hamasaki K."/>
            <person name="Yoshizawa S."/>
        </authorList>
    </citation>
    <scope>NUCLEOTIDE SEQUENCE [LARGE SCALE GENOMIC DNA]</scope>
    <source>
        <strain evidence="7 8">4G11</strain>
    </source>
</reference>
<dbReference type="Pfam" id="PF03466">
    <property type="entry name" value="LysR_substrate"/>
    <property type="match status" value="1"/>
</dbReference>
<evidence type="ECO:0000256" key="3">
    <source>
        <dbReference type="ARBA" id="ARBA00023125"/>
    </source>
</evidence>
<feature type="domain" description="Orange" evidence="6">
    <location>
        <begin position="1"/>
        <end position="24"/>
    </location>
</feature>
<protein>
    <recommendedName>
        <fullName evidence="9">HTH lysR-type domain-containing protein</fullName>
    </recommendedName>
</protein>
<dbReference type="InterPro" id="IPR005119">
    <property type="entry name" value="LysR_subst-bd"/>
</dbReference>
<dbReference type="PANTHER" id="PTHR30419:SF8">
    <property type="entry name" value="NITROGEN ASSIMILATION TRANSCRIPTIONAL ACTIVATOR-RELATED"/>
    <property type="match status" value="1"/>
</dbReference>
<dbReference type="GO" id="GO:0003700">
    <property type="term" value="F:DNA-binding transcription factor activity"/>
    <property type="evidence" value="ECO:0007669"/>
    <property type="project" value="InterPro"/>
</dbReference>
<feature type="domain" description="HTH lysR-type" evidence="5">
    <location>
        <begin position="24"/>
        <end position="79"/>
    </location>
</feature>
<organism evidence="7 8">
    <name type="scientific">Paramylibacter kogurei</name>
    <dbReference type="NCBI Taxonomy" id="1889778"/>
    <lineage>
        <taxon>Bacteria</taxon>
        <taxon>Pseudomonadati</taxon>
        <taxon>Pseudomonadota</taxon>
        <taxon>Alphaproteobacteria</taxon>
        <taxon>Rhodobacterales</taxon>
        <taxon>Paracoccaceae</taxon>
        <taxon>Paramylibacter</taxon>
    </lineage>
</organism>
<keyword evidence="4" id="KW-0804">Transcription</keyword>
<dbReference type="InterPro" id="IPR036388">
    <property type="entry name" value="WH-like_DNA-bd_sf"/>
</dbReference>
<keyword evidence="8" id="KW-1185">Reference proteome</keyword>
<dbReference type="OrthoDB" id="5297263at2"/>
<dbReference type="InterPro" id="IPR000847">
    <property type="entry name" value="LysR_HTH_N"/>
</dbReference>
<evidence type="ECO:0000256" key="1">
    <source>
        <dbReference type="ARBA" id="ARBA00009437"/>
    </source>
</evidence>
<comment type="caution">
    <text evidence="7">The sequence shown here is derived from an EMBL/GenBank/DDBJ whole genome shotgun (WGS) entry which is preliminary data.</text>
</comment>
<accession>A0A2G5K3Z6</accession>
<dbReference type="PROSITE" id="PS50931">
    <property type="entry name" value="HTH_LYSR"/>
    <property type="match status" value="1"/>
</dbReference>
<dbReference type="InterPro" id="IPR036390">
    <property type="entry name" value="WH_DNA-bd_sf"/>
</dbReference>
<proteinExistence type="inferred from homology"/>
<dbReference type="EMBL" id="MDGM01000012">
    <property type="protein sequence ID" value="PIB24251.1"/>
    <property type="molecule type" value="Genomic_DNA"/>
</dbReference>
<dbReference type="AlphaFoldDB" id="A0A2G5K3Z6"/>
<dbReference type="Gene3D" id="3.40.190.290">
    <property type="match status" value="1"/>
</dbReference>
<dbReference type="SUPFAM" id="SSF46785">
    <property type="entry name" value="Winged helix' DNA-binding domain"/>
    <property type="match status" value="1"/>
</dbReference>
<evidence type="ECO:0000256" key="4">
    <source>
        <dbReference type="ARBA" id="ARBA00023163"/>
    </source>
</evidence>
<dbReference type="PROSITE" id="PS51054">
    <property type="entry name" value="ORANGE"/>
    <property type="match status" value="1"/>
</dbReference>
<comment type="similarity">
    <text evidence="1">Belongs to the LysR transcriptional regulatory family.</text>
</comment>
<evidence type="ECO:0000259" key="5">
    <source>
        <dbReference type="PROSITE" id="PS50931"/>
    </source>
</evidence>
<keyword evidence="2" id="KW-0805">Transcription regulation</keyword>
<evidence type="ECO:0000256" key="2">
    <source>
        <dbReference type="ARBA" id="ARBA00023015"/>
    </source>
</evidence>
<dbReference type="Pfam" id="PF00126">
    <property type="entry name" value="HTH_1"/>
    <property type="match status" value="1"/>
</dbReference>
<dbReference type="InterPro" id="IPR003650">
    <property type="entry name" value="Orange_dom"/>
</dbReference>
<dbReference type="PANTHER" id="PTHR30419">
    <property type="entry name" value="HTH-TYPE TRANSCRIPTIONAL REGULATOR YBHD"/>
    <property type="match status" value="1"/>
</dbReference>
<dbReference type="InterPro" id="IPR050950">
    <property type="entry name" value="HTH-type_LysR_regulators"/>
</dbReference>
<evidence type="ECO:0000259" key="6">
    <source>
        <dbReference type="PROSITE" id="PS51054"/>
    </source>
</evidence>
<dbReference type="CDD" id="cd05466">
    <property type="entry name" value="PBP2_LTTR_substrate"/>
    <property type="match status" value="1"/>
</dbReference>
<dbReference type="GO" id="GO:0003677">
    <property type="term" value="F:DNA binding"/>
    <property type="evidence" value="ECO:0007669"/>
    <property type="project" value="UniProtKB-KW"/>
</dbReference>
<name>A0A2G5K3Z6_9RHOB</name>
<evidence type="ECO:0000313" key="7">
    <source>
        <dbReference type="EMBL" id="PIB24251.1"/>
    </source>
</evidence>
<dbReference type="Proteomes" id="UP000231516">
    <property type="component" value="Unassembled WGS sequence"/>
</dbReference>
<sequence>MATVLRFLHHLPKTPVKEGEMRHLQSFKYVKMIAESGSIRGAAESLTISPSALNRHIQALEQDLDIQIFERLTKGVRLSTEGELFYQFALRQMAGFEQLQSQINDIKGLRAGVVRIGVSADLGLSFIHKEIADYQNDFPEVSFALKTVNQDDLETMINRSQLDMALFYQPMLGRNLQVLHASEIKVHVALPNGAPVKDKAGIKLYELMDHAILMPAQDTELRNKIDGACEKTGIQLTTKMECSDPLPHLSATVKSRIAFCLPFDIDAKEYQTRGYKLVPVASRELTTGFVNLVASTHNLMPIAAQKFVEKLILRLENMAD</sequence>
<keyword evidence="3" id="KW-0238">DNA-binding</keyword>
<evidence type="ECO:0008006" key="9">
    <source>
        <dbReference type="Google" id="ProtNLM"/>
    </source>
</evidence>
<evidence type="ECO:0000313" key="8">
    <source>
        <dbReference type="Proteomes" id="UP000231516"/>
    </source>
</evidence>
<gene>
    <name evidence="7" type="ORF">BFP76_03245</name>
</gene>
<dbReference type="Gene3D" id="1.10.10.10">
    <property type="entry name" value="Winged helix-like DNA-binding domain superfamily/Winged helix DNA-binding domain"/>
    <property type="match status" value="1"/>
</dbReference>
<dbReference type="GO" id="GO:0005829">
    <property type="term" value="C:cytosol"/>
    <property type="evidence" value="ECO:0007669"/>
    <property type="project" value="TreeGrafter"/>
</dbReference>